<evidence type="ECO:0000256" key="4">
    <source>
        <dbReference type="SAM" id="SignalP"/>
    </source>
</evidence>
<keyword evidence="3" id="KW-1015">Disulfide bond</keyword>
<dbReference type="SMART" id="SM00131">
    <property type="entry name" value="KU"/>
    <property type="match status" value="1"/>
</dbReference>
<feature type="domain" description="BPTI/Kunitz inhibitor" evidence="5">
    <location>
        <begin position="25"/>
        <end position="75"/>
    </location>
</feature>
<dbReference type="SUPFAM" id="SSF57362">
    <property type="entry name" value="BPTI-like"/>
    <property type="match status" value="1"/>
</dbReference>
<keyword evidence="1" id="KW-0646">Protease inhibitor</keyword>
<dbReference type="PANTHER" id="PTHR10083:SF374">
    <property type="entry name" value="BPTI_KUNITZ INHIBITOR DOMAIN-CONTAINING PROTEIN"/>
    <property type="match status" value="1"/>
</dbReference>
<dbReference type="InterPro" id="IPR002223">
    <property type="entry name" value="Kunitz_BPTI"/>
</dbReference>
<dbReference type="PRINTS" id="PR00759">
    <property type="entry name" value="BASICPTASE"/>
</dbReference>
<evidence type="ECO:0000313" key="6">
    <source>
        <dbReference type="EMBL" id="JAW07145.1"/>
    </source>
</evidence>
<accession>A0A224X8I5</accession>
<evidence type="ECO:0000259" key="5">
    <source>
        <dbReference type="PROSITE" id="PS50279"/>
    </source>
</evidence>
<organism evidence="6">
    <name type="scientific">Megacormus gertschi</name>
    <dbReference type="NCBI Taxonomy" id="1843536"/>
    <lineage>
        <taxon>Eukaryota</taxon>
        <taxon>Metazoa</taxon>
        <taxon>Ecdysozoa</taxon>
        <taxon>Arthropoda</taxon>
        <taxon>Chelicerata</taxon>
        <taxon>Arachnida</taxon>
        <taxon>Scorpiones</taxon>
        <taxon>Iurida</taxon>
        <taxon>Chactoidea</taxon>
        <taxon>Euscorpiidae</taxon>
        <taxon>Megacorminae</taxon>
        <taxon>Megacormini</taxon>
        <taxon>Megacormus</taxon>
    </lineage>
</organism>
<dbReference type="GO" id="GO:0004867">
    <property type="term" value="F:serine-type endopeptidase inhibitor activity"/>
    <property type="evidence" value="ECO:0007669"/>
    <property type="project" value="UniProtKB-KW"/>
</dbReference>
<feature type="chain" id="PRO_5012171891" evidence="4">
    <location>
        <begin position="22"/>
        <end position="78"/>
    </location>
</feature>
<dbReference type="InterPro" id="IPR050098">
    <property type="entry name" value="TFPI/VKTCI-like"/>
</dbReference>
<feature type="signal peptide" evidence="4">
    <location>
        <begin position="1"/>
        <end position="21"/>
    </location>
</feature>
<keyword evidence="4" id="KW-0732">Signal</keyword>
<evidence type="ECO:0000256" key="3">
    <source>
        <dbReference type="ARBA" id="ARBA00023157"/>
    </source>
</evidence>
<dbReference type="PANTHER" id="PTHR10083">
    <property type="entry name" value="KUNITZ-TYPE PROTEASE INHIBITOR-RELATED"/>
    <property type="match status" value="1"/>
</dbReference>
<evidence type="ECO:0000256" key="1">
    <source>
        <dbReference type="ARBA" id="ARBA00022690"/>
    </source>
</evidence>
<dbReference type="FunFam" id="4.10.410.10:FF:000017">
    <property type="entry name" value="papilin isoform X2"/>
    <property type="match status" value="1"/>
</dbReference>
<evidence type="ECO:0000256" key="2">
    <source>
        <dbReference type="ARBA" id="ARBA00022900"/>
    </source>
</evidence>
<proteinExistence type="predicted"/>
<dbReference type="PROSITE" id="PS50279">
    <property type="entry name" value="BPTI_KUNITZ_2"/>
    <property type="match status" value="1"/>
</dbReference>
<dbReference type="Gene3D" id="4.10.410.10">
    <property type="entry name" value="Pancreatic trypsin inhibitor Kunitz domain"/>
    <property type="match status" value="1"/>
</dbReference>
<protein>
    <submittedName>
        <fullName evidence="6">Putative Protease inhibitor</fullName>
    </submittedName>
</protein>
<keyword evidence="2" id="KW-0722">Serine protease inhibitor</keyword>
<dbReference type="Pfam" id="PF00014">
    <property type="entry name" value="Kunitz_BPTI"/>
    <property type="match status" value="1"/>
</dbReference>
<name>A0A224X8I5_9SCOR</name>
<sequence length="78" mass="8436">MAASLPLLFAVSAVLACFVKSQNDCTLSPEKGPCDDDIEMYYYDASTKTCETFTYGGCEGNNNKFPTKEECLVACGDV</sequence>
<dbReference type="InterPro" id="IPR036880">
    <property type="entry name" value="Kunitz_BPTI_sf"/>
</dbReference>
<dbReference type="GO" id="GO:0005615">
    <property type="term" value="C:extracellular space"/>
    <property type="evidence" value="ECO:0007669"/>
    <property type="project" value="TreeGrafter"/>
</dbReference>
<reference evidence="6" key="1">
    <citation type="submission" date="2016-10" db="EMBL/GenBank/DDBJ databases">
        <title>Venom proteomic and venom gland transcriptomic analyses of the scorpion Megacormus gertschi Diaz-Najera, 1966 (Scorpiones: Euscorpiidae: Megacorminae).</title>
        <authorList>
            <person name="Santibanez-Lopez C.E."/>
            <person name="Cid-Uribe J.I."/>
            <person name="Zamudio F.Z."/>
            <person name="Batista C.V."/>
            <person name="Ortiz E."/>
            <person name="Possani L.D."/>
        </authorList>
    </citation>
    <scope>NUCLEOTIDE SEQUENCE</scope>
    <source>
        <tissue evidence="6">Venom gland</tissue>
    </source>
</reference>
<dbReference type="AlphaFoldDB" id="A0A224X8I5"/>
<dbReference type="GO" id="GO:0044562">
    <property type="term" value="P:venom-mediated inhibition of voltage-gated potassium channel activity"/>
    <property type="evidence" value="ECO:0007669"/>
    <property type="project" value="UniProtKB-ARBA"/>
</dbReference>
<dbReference type="CDD" id="cd00109">
    <property type="entry name" value="Kunitz-type"/>
    <property type="match status" value="1"/>
</dbReference>
<dbReference type="PROSITE" id="PS00280">
    <property type="entry name" value="BPTI_KUNITZ_1"/>
    <property type="match status" value="1"/>
</dbReference>
<dbReference type="EMBL" id="GFBG01000022">
    <property type="protein sequence ID" value="JAW07145.1"/>
    <property type="molecule type" value="Transcribed_RNA"/>
</dbReference>
<dbReference type="InterPro" id="IPR020901">
    <property type="entry name" value="Prtase_inh_Kunz-CS"/>
</dbReference>